<accession>A0A8X6MC54</accession>
<reference evidence="1" key="1">
    <citation type="submission" date="2020-08" db="EMBL/GenBank/DDBJ databases">
        <title>Multicomponent nature underlies the extraordinary mechanical properties of spider dragline silk.</title>
        <authorList>
            <person name="Kono N."/>
            <person name="Nakamura H."/>
            <person name="Mori M."/>
            <person name="Yoshida Y."/>
            <person name="Ohtoshi R."/>
            <person name="Malay A.D."/>
            <person name="Moran D.A.P."/>
            <person name="Tomita M."/>
            <person name="Numata K."/>
            <person name="Arakawa K."/>
        </authorList>
    </citation>
    <scope>NUCLEOTIDE SEQUENCE</scope>
</reference>
<evidence type="ECO:0000313" key="1">
    <source>
        <dbReference type="EMBL" id="GFS40623.1"/>
    </source>
</evidence>
<name>A0A8X6MC54_9ARAC</name>
<gene>
    <name evidence="1" type="ORF">TNIN_144481</name>
</gene>
<comment type="caution">
    <text evidence="1">The sequence shown here is derived from an EMBL/GenBank/DDBJ whole genome shotgun (WGS) entry which is preliminary data.</text>
</comment>
<protein>
    <submittedName>
        <fullName evidence="1">Uncharacterized protein</fullName>
    </submittedName>
</protein>
<proteinExistence type="predicted"/>
<keyword evidence="2" id="KW-1185">Reference proteome</keyword>
<evidence type="ECO:0000313" key="2">
    <source>
        <dbReference type="Proteomes" id="UP000886998"/>
    </source>
</evidence>
<organism evidence="1 2">
    <name type="scientific">Trichonephila inaurata madagascariensis</name>
    <dbReference type="NCBI Taxonomy" id="2747483"/>
    <lineage>
        <taxon>Eukaryota</taxon>
        <taxon>Metazoa</taxon>
        <taxon>Ecdysozoa</taxon>
        <taxon>Arthropoda</taxon>
        <taxon>Chelicerata</taxon>
        <taxon>Arachnida</taxon>
        <taxon>Araneae</taxon>
        <taxon>Araneomorphae</taxon>
        <taxon>Entelegynae</taxon>
        <taxon>Araneoidea</taxon>
        <taxon>Nephilidae</taxon>
        <taxon>Trichonephila</taxon>
        <taxon>Trichonephila inaurata</taxon>
    </lineage>
</organism>
<sequence length="112" mass="12773">MVTCCSISFQVVPVGYSPRRRRWLWNSKCDNEKNNKPSAILPARCTIETRTMTDVYEHQSLIFKSGYGRGSVVLRVANSCPTSGATEERDWYGSTGRVERACQRHLTEISRQ</sequence>
<dbReference type="Proteomes" id="UP000886998">
    <property type="component" value="Unassembled WGS sequence"/>
</dbReference>
<dbReference type="EMBL" id="BMAV01025332">
    <property type="protein sequence ID" value="GFS40623.1"/>
    <property type="molecule type" value="Genomic_DNA"/>
</dbReference>
<dbReference type="AlphaFoldDB" id="A0A8X6MC54"/>